<dbReference type="InterPro" id="IPR009534">
    <property type="entry name" value="DUF1153"/>
</dbReference>
<evidence type="ECO:0000313" key="2">
    <source>
        <dbReference type="Proteomes" id="UP000284407"/>
    </source>
</evidence>
<dbReference type="STRING" id="1443111.Z949_1456"/>
<dbReference type="EMBL" id="RAQK01000002">
    <property type="protein sequence ID" value="RKE93951.1"/>
    <property type="molecule type" value="Genomic_DNA"/>
</dbReference>
<organism evidence="1 2">
    <name type="scientific">Sulfitobacter guttiformis</name>
    <dbReference type="NCBI Taxonomy" id="74349"/>
    <lineage>
        <taxon>Bacteria</taxon>
        <taxon>Pseudomonadati</taxon>
        <taxon>Pseudomonadota</taxon>
        <taxon>Alphaproteobacteria</taxon>
        <taxon>Rhodobacterales</taxon>
        <taxon>Roseobacteraceae</taxon>
        <taxon>Sulfitobacter</taxon>
    </lineage>
</organism>
<evidence type="ECO:0000313" key="1">
    <source>
        <dbReference type="EMBL" id="RKE93951.1"/>
    </source>
</evidence>
<protein>
    <submittedName>
        <fullName evidence="1">Uncharacterized protein DUF1153</fullName>
    </submittedName>
</protein>
<dbReference type="GO" id="GO:0043565">
    <property type="term" value="F:sequence-specific DNA binding"/>
    <property type="evidence" value="ECO:0007669"/>
    <property type="project" value="InterPro"/>
</dbReference>
<keyword evidence="2" id="KW-1185">Reference proteome</keyword>
<reference evidence="1 2" key="1">
    <citation type="submission" date="2018-09" db="EMBL/GenBank/DDBJ databases">
        <title>Genomic Encyclopedia of Archaeal and Bacterial Type Strains, Phase II (KMG-II): from individual species to whole genera.</title>
        <authorList>
            <person name="Goeker M."/>
        </authorList>
    </citation>
    <scope>NUCLEOTIDE SEQUENCE [LARGE SCALE GENOMIC DNA]</scope>
    <source>
        <strain evidence="1 2">DSM 11458</strain>
    </source>
</reference>
<name>A0A420DIA5_9RHOB</name>
<sequence>MEMVCLMYLKKVDGPRAVTLADGTVMSMADLPPPGTRRWVASRKAAVVRGVVYGLVSKDDALKRYNISDDEFIEWVRAVSTHGEVALKATMVQKYRQL</sequence>
<accession>A0A420DIA5</accession>
<dbReference type="Proteomes" id="UP000284407">
    <property type="component" value="Unassembled WGS sequence"/>
</dbReference>
<dbReference type="InterPro" id="IPR010921">
    <property type="entry name" value="Trp_repressor/repl_initiator"/>
</dbReference>
<proteinExistence type="predicted"/>
<dbReference type="SUPFAM" id="SSF48295">
    <property type="entry name" value="TrpR-like"/>
    <property type="match status" value="1"/>
</dbReference>
<dbReference type="InterPro" id="IPR036388">
    <property type="entry name" value="WH-like_DNA-bd_sf"/>
</dbReference>
<gene>
    <name evidence="1" type="ORF">C8N30_3054</name>
</gene>
<comment type="caution">
    <text evidence="1">The sequence shown here is derived from an EMBL/GenBank/DDBJ whole genome shotgun (WGS) entry which is preliminary data.</text>
</comment>
<dbReference type="Gene3D" id="1.10.10.10">
    <property type="entry name" value="Winged helix-like DNA-binding domain superfamily/Winged helix DNA-binding domain"/>
    <property type="match status" value="1"/>
</dbReference>
<dbReference type="Pfam" id="PF06627">
    <property type="entry name" value="DUF1153"/>
    <property type="match status" value="1"/>
</dbReference>
<dbReference type="AlphaFoldDB" id="A0A420DIA5"/>